<protein>
    <recommendedName>
        <fullName evidence="3">SMODS and SLOG-associating 2TM effector domain-containing protein</fullName>
    </recommendedName>
</protein>
<dbReference type="EMBL" id="CP159837">
    <property type="protein sequence ID" value="XCM38079.1"/>
    <property type="molecule type" value="Genomic_DNA"/>
</dbReference>
<dbReference type="AlphaFoldDB" id="A0AAU8JGY8"/>
<evidence type="ECO:0008006" key="3">
    <source>
        <dbReference type="Google" id="ProtNLM"/>
    </source>
</evidence>
<keyword evidence="1" id="KW-1133">Transmembrane helix</keyword>
<proteinExistence type="predicted"/>
<keyword evidence="1" id="KW-0812">Transmembrane</keyword>
<name>A0AAU8JGY8_9CYAN</name>
<reference evidence="2" key="1">
    <citation type="submission" date="2024-07" db="EMBL/GenBank/DDBJ databases">
        <authorList>
            <person name="Kim Y.J."/>
            <person name="Jeong J.Y."/>
        </authorList>
    </citation>
    <scope>NUCLEOTIDE SEQUENCE</scope>
    <source>
        <strain evidence="2">GIHE-MW2</strain>
    </source>
</reference>
<gene>
    <name evidence="2" type="ORF">ABWT76_000904</name>
</gene>
<feature type="transmembrane region" description="Helical" evidence="1">
    <location>
        <begin position="87"/>
        <end position="109"/>
    </location>
</feature>
<accession>A0AAU8JGY8</accession>
<keyword evidence="1" id="KW-0472">Membrane</keyword>
<sequence length="189" mass="20812">MTAQPPNSSPPWKCTGVSTNPHAEAINNTNKCQYCDRIYDDYLKDHKAAIKRRNRLLHLGKNQGAYQADIIFNCGIDHGVKMMKNSIIYSLITAQLIPVVLMVVTGSFPDDFGDWVIVISFSSLMGIGCGLASSFSGYSAKYSKLARKNQDQIVIAKINALIAEGAIKPEIGIEVKRAIVNQMSKQSKF</sequence>
<dbReference type="RefSeq" id="WP_354635714.1">
    <property type="nucleotide sequence ID" value="NZ_CP159837.1"/>
</dbReference>
<evidence type="ECO:0000256" key="1">
    <source>
        <dbReference type="SAM" id="Phobius"/>
    </source>
</evidence>
<feature type="transmembrane region" description="Helical" evidence="1">
    <location>
        <begin position="115"/>
        <end position="138"/>
    </location>
</feature>
<evidence type="ECO:0000313" key="2">
    <source>
        <dbReference type="EMBL" id="XCM38079.1"/>
    </source>
</evidence>
<organism evidence="2">
    <name type="scientific">Planktothricoides raciborskii GIHE-MW2</name>
    <dbReference type="NCBI Taxonomy" id="2792601"/>
    <lineage>
        <taxon>Bacteria</taxon>
        <taxon>Bacillati</taxon>
        <taxon>Cyanobacteriota</taxon>
        <taxon>Cyanophyceae</taxon>
        <taxon>Oscillatoriophycideae</taxon>
        <taxon>Oscillatoriales</taxon>
        <taxon>Oscillatoriaceae</taxon>
        <taxon>Planktothricoides</taxon>
    </lineage>
</organism>